<dbReference type="AlphaFoldDB" id="A0A9W8Z568"/>
<evidence type="ECO:0000313" key="2">
    <source>
        <dbReference type="EMBL" id="KAJ4397019.1"/>
    </source>
</evidence>
<dbReference type="Proteomes" id="UP001140453">
    <property type="component" value="Unassembled WGS sequence"/>
</dbReference>
<keyword evidence="3" id="KW-1185">Reference proteome</keyword>
<sequence length="165" mass="17143">MKAASMMACIAAPLAAAMAVRRAADATTECYPSDYVLTDFTASGEATNSTTYTITEASFSYVDSDTGLSSTCGFNSTSTNLSPGGAYANYACDSPLLQFSWGKVYDSEDYLLGVSETVCNSTATTAGSFVPNLTCQDCADGTGVECSLNSTTQSVKFSSWDPITG</sequence>
<feature type="signal peptide" evidence="1">
    <location>
        <begin position="1"/>
        <end position="19"/>
    </location>
</feature>
<name>A0A9W8Z568_9PEZI</name>
<accession>A0A9W8Z568</accession>
<evidence type="ECO:0000313" key="3">
    <source>
        <dbReference type="Proteomes" id="UP001140453"/>
    </source>
</evidence>
<feature type="chain" id="PRO_5040885292" evidence="1">
    <location>
        <begin position="20"/>
        <end position="165"/>
    </location>
</feature>
<dbReference type="OrthoDB" id="438440at2759"/>
<gene>
    <name evidence="2" type="ORF">N0V93_001243</name>
</gene>
<protein>
    <submittedName>
        <fullName evidence="2">Uncharacterized protein</fullName>
    </submittedName>
</protein>
<proteinExistence type="predicted"/>
<reference evidence="2" key="1">
    <citation type="submission" date="2022-10" db="EMBL/GenBank/DDBJ databases">
        <title>Tapping the CABI collections for fungal endophytes: first genome assemblies for Collariella, Neodidymelliopsis, Ascochyta clinopodiicola, Didymella pomorum, Didymosphaeria variabile, Neocosmospora piperis and Neocucurbitaria cava.</title>
        <authorList>
            <person name="Hill R."/>
        </authorList>
    </citation>
    <scope>NUCLEOTIDE SEQUENCE</scope>
    <source>
        <strain evidence="2">IMI 355082</strain>
    </source>
</reference>
<organism evidence="2 3">
    <name type="scientific">Gnomoniopsis smithogilvyi</name>
    <dbReference type="NCBI Taxonomy" id="1191159"/>
    <lineage>
        <taxon>Eukaryota</taxon>
        <taxon>Fungi</taxon>
        <taxon>Dikarya</taxon>
        <taxon>Ascomycota</taxon>
        <taxon>Pezizomycotina</taxon>
        <taxon>Sordariomycetes</taxon>
        <taxon>Sordariomycetidae</taxon>
        <taxon>Diaporthales</taxon>
        <taxon>Gnomoniaceae</taxon>
        <taxon>Gnomoniopsis</taxon>
    </lineage>
</organism>
<keyword evidence="1" id="KW-0732">Signal</keyword>
<evidence type="ECO:0000256" key="1">
    <source>
        <dbReference type="SAM" id="SignalP"/>
    </source>
</evidence>
<comment type="caution">
    <text evidence="2">The sequence shown here is derived from an EMBL/GenBank/DDBJ whole genome shotgun (WGS) entry which is preliminary data.</text>
</comment>
<dbReference type="EMBL" id="JAPEVB010000001">
    <property type="protein sequence ID" value="KAJ4397019.1"/>
    <property type="molecule type" value="Genomic_DNA"/>
</dbReference>